<proteinExistence type="predicted"/>
<accession>A0ABT5E1J5</accession>
<organism evidence="2 3">
    <name type="scientific">Nannocystis bainbridge</name>
    <dbReference type="NCBI Taxonomy" id="2995303"/>
    <lineage>
        <taxon>Bacteria</taxon>
        <taxon>Pseudomonadati</taxon>
        <taxon>Myxococcota</taxon>
        <taxon>Polyangia</taxon>
        <taxon>Nannocystales</taxon>
        <taxon>Nannocystaceae</taxon>
        <taxon>Nannocystis</taxon>
    </lineage>
</organism>
<protein>
    <submittedName>
        <fullName evidence="2">DUF4185 domain-containing protein</fullName>
    </submittedName>
</protein>
<dbReference type="EMBL" id="JAQNDL010000002">
    <property type="protein sequence ID" value="MDC0719199.1"/>
    <property type="molecule type" value="Genomic_DNA"/>
</dbReference>
<keyword evidence="1" id="KW-0732">Signal</keyword>
<evidence type="ECO:0000313" key="2">
    <source>
        <dbReference type="EMBL" id="MDC0719199.1"/>
    </source>
</evidence>
<feature type="chain" id="PRO_5046980387" evidence="1">
    <location>
        <begin position="23"/>
        <end position="474"/>
    </location>
</feature>
<feature type="signal peptide" evidence="1">
    <location>
        <begin position="1"/>
        <end position="22"/>
    </location>
</feature>
<evidence type="ECO:0000256" key="1">
    <source>
        <dbReference type="SAM" id="SignalP"/>
    </source>
</evidence>
<comment type="caution">
    <text evidence="2">The sequence shown here is derived from an EMBL/GenBank/DDBJ whole genome shotgun (WGS) entry which is preliminary data.</text>
</comment>
<gene>
    <name evidence="2" type="ORF">POL25_20010</name>
</gene>
<reference evidence="2 3" key="1">
    <citation type="submission" date="2022-11" db="EMBL/GenBank/DDBJ databases">
        <title>Minimal conservation of predation-associated metabolite biosynthetic gene clusters underscores biosynthetic potential of Myxococcota including descriptions for ten novel species: Archangium lansinium sp. nov., Myxococcus landrumus sp. nov., Nannocystis bai.</title>
        <authorList>
            <person name="Ahearne A."/>
            <person name="Stevens C."/>
            <person name="Dowd S."/>
        </authorList>
    </citation>
    <scope>NUCLEOTIDE SEQUENCE [LARGE SCALE GENOMIC DNA]</scope>
    <source>
        <strain evidence="2 3">BB15-2</strain>
    </source>
</reference>
<keyword evidence="3" id="KW-1185">Reference proteome</keyword>
<name>A0ABT5E1J5_9BACT</name>
<dbReference type="RefSeq" id="WP_272087710.1">
    <property type="nucleotide sequence ID" value="NZ_JAQNDL010000002.1"/>
</dbReference>
<sequence>MPRLFAPALVIASCLFSSPAWAVQTDTELVCLLVGKDYHNGTDPTSAHQPDLRLFGTDLGFSFRHDDSVVMLFGDTWIEEDFICEPPSFTDDSLAFIDLAEDDDPEDCLDLVFPTDLADVPLPIEVWQSGVLQNMGPLRTPLTGFSDGRQLYGMFTGDAQTCLAAPVCPEGLTCVGGLCGDATSSQAGFGTLAFRVKIASATSSNPTVFNVGHEWPTNKFVNPTSRAIGALDERDPDNNDYEPGEEPDELLVWGRPGFAAAGTGTADLYLLHHPLSTLNGPGTTINWTPRYFAGMSGSVPTWSSTQTDAVPVIALEDVDPVLHSSVAYVPAIQKWVLLYSGRWPGTASTPTTGVYMRTAPHPWGPWSEADLIWHAVDDGAYDCPGGFMYDEESVGMSCTPTDPYRPGAFEACPAESADPNGDLGVEYGINILDTFTASGMAIDTATIYWNLSTWNPYRVVLMKTDLDDSVIIPP</sequence>
<dbReference type="Proteomes" id="UP001221686">
    <property type="component" value="Unassembled WGS sequence"/>
</dbReference>
<evidence type="ECO:0000313" key="3">
    <source>
        <dbReference type="Proteomes" id="UP001221686"/>
    </source>
</evidence>